<accession>B3PQK2</accession>
<proteinExistence type="predicted"/>
<dbReference type="eggNOG" id="ENOG50337IK">
    <property type="taxonomic scope" value="Bacteria"/>
</dbReference>
<evidence type="ECO:0000313" key="2">
    <source>
        <dbReference type="Proteomes" id="UP000008817"/>
    </source>
</evidence>
<dbReference type="KEGG" id="rec:RHECIAT_CH0000862"/>
<dbReference type="EMBL" id="CP001074">
    <property type="protein sequence ID" value="ACE89848.1"/>
    <property type="molecule type" value="Genomic_DNA"/>
</dbReference>
<protein>
    <submittedName>
        <fullName evidence="1">Uncharacterized protein</fullName>
    </submittedName>
</protein>
<gene>
    <name evidence="1" type="ordered locus">RHECIAT_CH0000862</name>
</gene>
<name>B3PQK2_RHIE6</name>
<evidence type="ECO:0000313" key="1">
    <source>
        <dbReference type="EMBL" id="ACE89848.1"/>
    </source>
</evidence>
<sequence length="245" mass="27680">MADDLSHSTSLGSLVDSLQRLNRKERYWLLRNALGQTGADLPLSRSFLERLGEEIGKCVSPSAWWAMDYHIDWLFSALVLDFFGGVCPDRFHNPRAVDSETVSSGRLIRGTNEDFDLIVAFDRTIILIEAKGVTSWGNKQIARKCQRLREWSELSDQIVPGFKTSSPVEIFVVLMSPKPPSRLDRVDWPTFVKTKDGEPFRLRLDLADAPEVFLAPERCDESGLPASMGDCWQLKPLGRPNLDEN</sequence>
<reference evidence="1 2" key="1">
    <citation type="submission" date="2008-04" db="EMBL/GenBank/DDBJ databases">
        <title>Genome diversity and DNA divergence of Rhizobium etli.</title>
        <authorList>
            <person name="Gonzalez V."/>
            <person name="Acosta J.L."/>
            <person name="Santamaria R.I."/>
            <person name="Bustos P."/>
            <person name="Hernandez-Gonzalez I.L."/>
            <person name="Fernandez J.L."/>
            <person name="Diaz R."/>
            <person name="Flores M."/>
            <person name="Mora J."/>
            <person name="Palacios R."/>
            <person name="Davila G."/>
        </authorList>
    </citation>
    <scope>NUCLEOTIDE SEQUENCE [LARGE SCALE GENOMIC DNA]</scope>
    <source>
        <strain evidence="1 2">CIAT 652</strain>
    </source>
</reference>
<dbReference type="HOGENOM" id="CLU_112911_0_0_5"/>
<dbReference type="Proteomes" id="UP000008817">
    <property type="component" value="Chromosome"/>
</dbReference>
<dbReference type="AlphaFoldDB" id="B3PQK2"/>
<organism evidence="1 2">
    <name type="scientific">Rhizobium etli (strain CIAT 652)</name>
    <dbReference type="NCBI Taxonomy" id="491916"/>
    <lineage>
        <taxon>Bacteria</taxon>
        <taxon>Pseudomonadati</taxon>
        <taxon>Pseudomonadota</taxon>
        <taxon>Alphaproteobacteria</taxon>
        <taxon>Hyphomicrobiales</taxon>
        <taxon>Rhizobiaceae</taxon>
        <taxon>Rhizobium/Agrobacterium group</taxon>
        <taxon>Rhizobium</taxon>
    </lineage>
</organism>